<protein>
    <submittedName>
        <fullName evidence="4">Hotdog fold thioesterase</fullName>
    </submittedName>
</protein>
<proteinExistence type="inferred from homology"/>
<dbReference type="InterPro" id="IPR003736">
    <property type="entry name" value="PAAI_dom"/>
</dbReference>
<gene>
    <name evidence="4" type="ORF">ISR29_06215</name>
</gene>
<dbReference type="PANTHER" id="PTHR43240">
    <property type="entry name" value="1,4-DIHYDROXY-2-NAPHTHOYL-COA THIOESTERASE 1"/>
    <property type="match status" value="1"/>
</dbReference>
<evidence type="ECO:0000256" key="1">
    <source>
        <dbReference type="ARBA" id="ARBA00008324"/>
    </source>
</evidence>
<dbReference type="AlphaFoldDB" id="A0A937M350"/>
<evidence type="ECO:0000313" key="4">
    <source>
        <dbReference type="EMBL" id="MBL6903779.1"/>
    </source>
</evidence>
<dbReference type="InterPro" id="IPR006683">
    <property type="entry name" value="Thioestr_dom"/>
</dbReference>
<dbReference type="GO" id="GO:0005829">
    <property type="term" value="C:cytosol"/>
    <property type="evidence" value="ECO:0007669"/>
    <property type="project" value="TreeGrafter"/>
</dbReference>
<comment type="similarity">
    <text evidence="1">Belongs to the thioesterase PaaI family.</text>
</comment>
<feature type="domain" description="Thioesterase" evidence="3">
    <location>
        <begin position="34"/>
        <end position="111"/>
    </location>
</feature>
<comment type="caution">
    <text evidence="4">The sequence shown here is derived from an EMBL/GenBank/DDBJ whole genome shotgun (WGS) entry which is preliminary data.</text>
</comment>
<evidence type="ECO:0000259" key="3">
    <source>
        <dbReference type="Pfam" id="PF03061"/>
    </source>
</evidence>
<sequence>MVNMDKHLGVEIIEIGDDYVVAKMPVNEKTKQPFGILHGGASCVLAETVGSIGANLILDNNKQIAVGLEINANHLGSVNKGFVYGKATAVHIGKSTSVWNIDISDDNGKRTCFCRFTAMNKEVHA</sequence>
<dbReference type="GO" id="GO:0061522">
    <property type="term" value="F:1,4-dihydroxy-2-naphthoyl-CoA thioesterase activity"/>
    <property type="evidence" value="ECO:0007669"/>
    <property type="project" value="TreeGrafter"/>
</dbReference>
<reference evidence="4" key="1">
    <citation type="submission" date="2020-10" db="EMBL/GenBank/DDBJ databases">
        <title>Microbiome of the Black Sea water column analyzed by genome centric metagenomics.</title>
        <authorList>
            <person name="Cabello-Yeves P.J."/>
            <person name="Callieri C."/>
            <person name="Picazo A."/>
            <person name="Mehrshad M."/>
            <person name="Haro-Moreno J.M."/>
            <person name="Roda-Garcia J."/>
            <person name="Dzembekova N."/>
            <person name="Slabakova V."/>
            <person name="Slabakova N."/>
            <person name="Moncheva S."/>
            <person name="Rodriguez-Valera F."/>
        </authorList>
    </citation>
    <scope>NUCLEOTIDE SEQUENCE</scope>
    <source>
        <strain evidence="4">BS30m-G43</strain>
    </source>
</reference>
<dbReference type="NCBIfam" id="TIGR00369">
    <property type="entry name" value="unchar_dom_1"/>
    <property type="match status" value="1"/>
</dbReference>
<dbReference type="CDD" id="cd03443">
    <property type="entry name" value="PaaI_thioesterase"/>
    <property type="match status" value="1"/>
</dbReference>
<dbReference type="InterPro" id="IPR029069">
    <property type="entry name" value="HotDog_dom_sf"/>
</dbReference>
<dbReference type="Gene3D" id="3.10.129.10">
    <property type="entry name" value="Hotdog Thioesterase"/>
    <property type="match status" value="1"/>
</dbReference>
<organism evidence="4 5">
    <name type="scientific">SAR86 cluster bacterium</name>
    <dbReference type="NCBI Taxonomy" id="2030880"/>
    <lineage>
        <taxon>Bacteria</taxon>
        <taxon>Pseudomonadati</taxon>
        <taxon>Pseudomonadota</taxon>
        <taxon>Gammaproteobacteria</taxon>
        <taxon>SAR86 cluster</taxon>
    </lineage>
</organism>
<evidence type="ECO:0000256" key="2">
    <source>
        <dbReference type="ARBA" id="ARBA00022801"/>
    </source>
</evidence>
<dbReference type="Proteomes" id="UP000705230">
    <property type="component" value="Unassembled WGS sequence"/>
</dbReference>
<dbReference type="PANTHER" id="PTHR43240:SF5">
    <property type="entry name" value="1,4-DIHYDROXY-2-NAPHTHOYL-COA THIOESTERASE 1"/>
    <property type="match status" value="1"/>
</dbReference>
<keyword evidence="2" id="KW-0378">Hydrolase</keyword>
<evidence type="ECO:0000313" key="5">
    <source>
        <dbReference type="Proteomes" id="UP000705230"/>
    </source>
</evidence>
<accession>A0A937M350</accession>
<name>A0A937M350_9GAMM</name>
<dbReference type="EMBL" id="JADHSG010000016">
    <property type="protein sequence ID" value="MBL6903779.1"/>
    <property type="molecule type" value="Genomic_DNA"/>
</dbReference>
<dbReference type="SUPFAM" id="SSF54637">
    <property type="entry name" value="Thioesterase/thiol ester dehydrase-isomerase"/>
    <property type="match status" value="1"/>
</dbReference>
<dbReference type="Pfam" id="PF03061">
    <property type="entry name" value="4HBT"/>
    <property type="match status" value="1"/>
</dbReference>